<evidence type="ECO:0000313" key="6">
    <source>
        <dbReference type="Proteomes" id="UP001519460"/>
    </source>
</evidence>
<dbReference type="PRINTS" id="PR00178">
    <property type="entry name" value="FATTYACIDBP"/>
</dbReference>
<reference evidence="5 6" key="1">
    <citation type="journal article" date="2023" name="Sci. Data">
        <title>Genome assembly of the Korean intertidal mud-creeper Batillaria attramentaria.</title>
        <authorList>
            <person name="Patra A.K."/>
            <person name="Ho P.T."/>
            <person name="Jun S."/>
            <person name="Lee S.J."/>
            <person name="Kim Y."/>
            <person name="Won Y.J."/>
        </authorList>
    </citation>
    <scope>NUCLEOTIDE SEQUENCE [LARGE SCALE GENOMIC DNA]</scope>
    <source>
        <strain evidence="5">Wonlab-2016</strain>
    </source>
</reference>
<evidence type="ECO:0000259" key="4">
    <source>
        <dbReference type="PROSITE" id="PS00214"/>
    </source>
</evidence>
<dbReference type="AlphaFoldDB" id="A0ABD0K302"/>
<dbReference type="InterPro" id="IPR000463">
    <property type="entry name" value="Fatty_acid-bd"/>
</dbReference>
<evidence type="ECO:0000313" key="5">
    <source>
        <dbReference type="EMBL" id="KAK7481614.1"/>
    </source>
</evidence>
<dbReference type="PROSITE" id="PS00214">
    <property type="entry name" value="FABP"/>
    <property type="match status" value="1"/>
</dbReference>
<name>A0ABD0K302_9CAEN</name>
<dbReference type="InterPro" id="IPR031259">
    <property type="entry name" value="ILBP"/>
</dbReference>
<dbReference type="EMBL" id="JACVVK020000259">
    <property type="protein sequence ID" value="KAK7481614.1"/>
    <property type="molecule type" value="Genomic_DNA"/>
</dbReference>
<evidence type="ECO:0000256" key="2">
    <source>
        <dbReference type="ARBA" id="ARBA00023121"/>
    </source>
</evidence>
<feature type="domain" description="Cytosolic fatty-acid binding proteins" evidence="4">
    <location>
        <begin position="15"/>
        <end position="32"/>
    </location>
</feature>
<dbReference type="SUPFAM" id="SSF50814">
    <property type="entry name" value="Lipocalins"/>
    <property type="match status" value="1"/>
</dbReference>
<dbReference type="GO" id="GO:0008289">
    <property type="term" value="F:lipid binding"/>
    <property type="evidence" value="ECO:0007669"/>
    <property type="project" value="UniProtKB-KW"/>
</dbReference>
<keyword evidence="2" id="KW-0446">Lipid-binding</keyword>
<proteinExistence type="inferred from homology"/>
<dbReference type="PANTHER" id="PTHR11955">
    <property type="entry name" value="FATTY ACID BINDING PROTEIN"/>
    <property type="match status" value="1"/>
</dbReference>
<dbReference type="InterPro" id="IPR000566">
    <property type="entry name" value="Lipocln_cytosolic_FA-bd_dom"/>
</dbReference>
<comment type="similarity">
    <text evidence="1 3">Belongs to the calycin superfamily. Fatty-acid binding protein (FABP) family.</text>
</comment>
<keyword evidence="3" id="KW-0813">Transport</keyword>
<evidence type="ECO:0000256" key="1">
    <source>
        <dbReference type="ARBA" id="ARBA00008390"/>
    </source>
</evidence>
<organism evidence="5 6">
    <name type="scientific">Batillaria attramentaria</name>
    <dbReference type="NCBI Taxonomy" id="370345"/>
    <lineage>
        <taxon>Eukaryota</taxon>
        <taxon>Metazoa</taxon>
        <taxon>Spiralia</taxon>
        <taxon>Lophotrochozoa</taxon>
        <taxon>Mollusca</taxon>
        <taxon>Gastropoda</taxon>
        <taxon>Caenogastropoda</taxon>
        <taxon>Sorbeoconcha</taxon>
        <taxon>Cerithioidea</taxon>
        <taxon>Batillariidae</taxon>
        <taxon>Batillaria</taxon>
    </lineage>
</organism>
<dbReference type="Gene3D" id="2.40.128.20">
    <property type="match status" value="1"/>
</dbReference>
<dbReference type="Proteomes" id="UP001519460">
    <property type="component" value="Unassembled WGS sequence"/>
</dbReference>
<dbReference type="Pfam" id="PF00061">
    <property type="entry name" value="Lipocalin"/>
    <property type="match status" value="1"/>
</dbReference>
<dbReference type="InterPro" id="IPR012674">
    <property type="entry name" value="Calycin"/>
</dbReference>
<dbReference type="CDD" id="cd00742">
    <property type="entry name" value="FABP"/>
    <property type="match status" value="1"/>
</dbReference>
<sequence length="150" mass="17435">MAEGATEEIKKKFSGRWKVDRSENFDEFMAAMGMNFLLRKMAGFSKPENVIQVDDDGTISIATSSTFMKNEQRFKLNEEFEEINHFTKKKFKNMPIYENGKLRITPTPAEPVDTPYPEYAERELTEDGEILLTIKVGDVLCKRYFKRVET</sequence>
<keyword evidence="6" id="KW-1185">Reference proteome</keyword>
<gene>
    <name evidence="5" type="ORF">BaRGS_00027130</name>
</gene>
<comment type="caution">
    <text evidence="5">The sequence shown here is derived from an EMBL/GenBank/DDBJ whole genome shotgun (WGS) entry which is preliminary data.</text>
</comment>
<protein>
    <recommendedName>
        <fullName evidence="4">Cytosolic fatty-acid binding proteins domain-containing protein</fullName>
    </recommendedName>
</protein>
<accession>A0ABD0K302</accession>
<evidence type="ECO:0000256" key="3">
    <source>
        <dbReference type="RuleBase" id="RU003696"/>
    </source>
</evidence>